<dbReference type="InterPro" id="IPR036113">
    <property type="entry name" value="Asp/Glu-ADT_sf_sub_c"/>
</dbReference>
<dbReference type="AlphaFoldDB" id="A0A381T120"/>
<evidence type="ECO:0000313" key="1">
    <source>
        <dbReference type="EMBL" id="SVA09364.1"/>
    </source>
</evidence>
<accession>A0A381T120</accession>
<protein>
    <submittedName>
        <fullName evidence="1">Uncharacterized protein</fullName>
    </submittedName>
</protein>
<dbReference type="EMBL" id="UINC01003801">
    <property type="protein sequence ID" value="SVA09364.1"/>
    <property type="molecule type" value="Genomic_DNA"/>
</dbReference>
<dbReference type="GO" id="GO:0006450">
    <property type="term" value="P:regulation of translational fidelity"/>
    <property type="evidence" value="ECO:0007669"/>
    <property type="project" value="InterPro"/>
</dbReference>
<proteinExistence type="predicted"/>
<organism evidence="1">
    <name type="scientific">marine metagenome</name>
    <dbReference type="NCBI Taxonomy" id="408172"/>
    <lineage>
        <taxon>unclassified sequences</taxon>
        <taxon>metagenomes</taxon>
        <taxon>ecological metagenomes</taxon>
    </lineage>
</organism>
<sequence length="61" mass="6625">MSELNEDEIRALAKAVNIEIQDSDVTDISYSLNAMLEAIDGINPEGINAIEPLPIILEKGD</sequence>
<dbReference type="SUPFAM" id="SSF141000">
    <property type="entry name" value="Glu-tRNAGln amidotransferase C subunit"/>
    <property type="match status" value="1"/>
</dbReference>
<reference evidence="1" key="1">
    <citation type="submission" date="2018-05" db="EMBL/GenBank/DDBJ databases">
        <authorList>
            <person name="Lanie J.A."/>
            <person name="Ng W.-L."/>
            <person name="Kazmierczak K.M."/>
            <person name="Andrzejewski T.M."/>
            <person name="Davidsen T.M."/>
            <person name="Wayne K.J."/>
            <person name="Tettelin H."/>
            <person name="Glass J.I."/>
            <person name="Rusch D."/>
            <person name="Podicherti R."/>
            <person name="Tsui H.-C.T."/>
            <person name="Winkler M.E."/>
        </authorList>
    </citation>
    <scope>NUCLEOTIDE SEQUENCE</scope>
</reference>
<gene>
    <name evidence="1" type="ORF">METZ01_LOCUS62218</name>
</gene>
<name>A0A381T120_9ZZZZ</name>